<protein>
    <submittedName>
        <fullName evidence="2">Uncharacterized protein</fullName>
    </submittedName>
</protein>
<reference evidence="2 3" key="1">
    <citation type="journal article" date="2022" name="Nat. Plants">
        <title>Genomes of leafy and leafless Platanthera orchids illuminate the evolution of mycoheterotrophy.</title>
        <authorList>
            <person name="Li M.H."/>
            <person name="Liu K.W."/>
            <person name="Li Z."/>
            <person name="Lu H.C."/>
            <person name="Ye Q.L."/>
            <person name="Zhang D."/>
            <person name="Wang J.Y."/>
            <person name="Li Y.F."/>
            <person name="Zhong Z.M."/>
            <person name="Liu X."/>
            <person name="Yu X."/>
            <person name="Liu D.K."/>
            <person name="Tu X.D."/>
            <person name="Liu B."/>
            <person name="Hao Y."/>
            <person name="Liao X.Y."/>
            <person name="Jiang Y.T."/>
            <person name="Sun W.H."/>
            <person name="Chen J."/>
            <person name="Chen Y.Q."/>
            <person name="Ai Y."/>
            <person name="Zhai J.W."/>
            <person name="Wu S.S."/>
            <person name="Zhou Z."/>
            <person name="Hsiao Y.Y."/>
            <person name="Wu W.L."/>
            <person name="Chen Y.Y."/>
            <person name="Lin Y.F."/>
            <person name="Hsu J.L."/>
            <person name="Li C.Y."/>
            <person name="Wang Z.W."/>
            <person name="Zhao X."/>
            <person name="Zhong W.Y."/>
            <person name="Ma X.K."/>
            <person name="Ma L."/>
            <person name="Huang J."/>
            <person name="Chen G.Z."/>
            <person name="Huang M.Z."/>
            <person name="Huang L."/>
            <person name="Peng D.H."/>
            <person name="Luo Y.B."/>
            <person name="Zou S.Q."/>
            <person name="Chen S.P."/>
            <person name="Lan S."/>
            <person name="Tsai W.C."/>
            <person name="Van de Peer Y."/>
            <person name="Liu Z.J."/>
        </authorList>
    </citation>
    <scope>NUCLEOTIDE SEQUENCE [LARGE SCALE GENOMIC DNA]</scope>
    <source>
        <strain evidence="2">Lor288</strain>
    </source>
</reference>
<evidence type="ECO:0000313" key="3">
    <source>
        <dbReference type="Proteomes" id="UP001412067"/>
    </source>
</evidence>
<accession>A0ABR2LQF0</accession>
<feature type="region of interest" description="Disordered" evidence="1">
    <location>
        <begin position="217"/>
        <end position="248"/>
    </location>
</feature>
<name>A0ABR2LQF0_9ASPA</name>
<proteinExistence type="predicted"/>
<keyword evidence="3" id="KW-1185">Reference proteome</keyword>
<sequence length="306" mass="33628">MATLLLRALSRSSLTRSRSRHLAYSPLLQSRTFAVPATVADEEVETIIFPRPDFTFDVCGYTNRREGPGMSYGLNWALAGRGVIVKDKAYYNLKLPELKKLGARKKETSAGFTLYLRGNTTEGNPDISKAQFGKLLKQVLDSEIAAILALKLPPCTVGLVGVVRQEASLSKSAGGVEFQEQKCRGGIVKGLGWRVQELYGEEVGGTYTGARLAETVEQPRQTEERQAATSREVANSREIANSEQANQQQLREVAARTQLLAKVAAKRCRRSSSERTTSVEGRRTTKICGKPEQRAAAGIKNRARRV</sequence>
<gene>
    <name evidence="2" type="ORF">KSP40_PGU016357</name>
</gene>
<feature type="compositionally biased region" description="Polar residues" evidence="1">
    <location>
        <begin position="227"/>
        <end position="248"/>
    </location>
</feature>
<evidence type="ECO:0000256" key="1">
    <source>
        <dbReference type="SAM" id="MobiDB-lite"/>
    </source>
</evidence>
<organism evidence="2 3">
    <name type="scientific">Platanthera guangdongensis</name>
    <dbReference type="NCBI Taxonomy" id="2320717"/>
    <lineage>
        <taxon>Eukaryota</taxon>
        <taxon>Viridiplantae</taxon>
        <taxon>Streptophyta</taxon>
        <taxon>Embryophyta</taxon>
        <taxon>Tracheophyta</taxon>
        <taxon>Spermatophyta</taxon>
        <taxon>Magnoliopsida</taxon>
        <taxon>Liliopsida</taxon>
        <taxon>Asparagales</taxon>
        <taxon>Orchidaceae</taxon>
        <taxon>Orchidoideae</taxon>
        <taxon>Orchideae</taxon>
        <taxon>Orchidinae</taxon>
        <taxon>Platanthera</taxon>
    </lineage>
</organism>
<comment type="caution">
    <text evidence="2">The sequence shown here is derived from an EMBL/GenBank/DDBJ whole genome shotgun (WGS) entry which is preliminary data.</text>
</comment>
<evidence type="ECO:0000313" key="2">
    <source>
        <dbReference type="EMBL" id="KAK8947757.1"/>
    </source>
</evidence>
<dbReference type="EMBL" id="JBBWWR010000016">
    <property type="protein sequence ID" value="KAK8947757.1"/>
    <property type="molecule type" value="Genomic_DNA"/>
</dbReference>
<dbReference type="Proteomes" id="UP001412067">
    <property type="component" value="Unassembled WGS sequence"/>
</dbReference>